<feature type="domain" description="ABC3 transporter permease C-terminal" evidence="8">
    <location>
        <begin position="340"/>
        <end position="494"/>
    </location>
</feature>
<dbReference type="GO" id="GO:0005886">
    <property type="term" value="C:plasma membrane"/>
    <property type="evidence" value="ECO:0007669"/>
    <property type="project" value="UniProtKB-SubCell"/>
</dbReference>
<sequence length="502" mass="54644">MYILKNALRNITRAKGRNILIGCIAFVIGLSACLALSIREAADRERESGLSDLNITATIRVDRQSMMEDVRKNAEETEEPDSGSMKDWMSSMKELSLEELKTYAQAKSVHDFYYTESVSLNASSIEAVSTSSDTTDTAPADTSQERGFPQQGKGIGGMQHQGDFTITGYSSYAAMTAFADGSAQLSEGVRFTEGDDALTCIIHQELATLNNLSIGDTITFTNPAAEKETYKVRVVGIYTSTKTADSFMGMNMMDPANQIYMSYEALHAMVEKSTADTDTALHAQTRGTYVFENVEAYDKFEAQARKLGLSDMYTVSSEDVAAYEQSLAPLENLSTYAGYFLAVVLLVGGVILVVLNIYHIRERKYEIGVLAAIGMNKRRIALQFICEILIVTLMAIMLGCGIGAAASVPLTNTLLQTQTVQTSAAQETDFPKEGGPQIEFGGRSKGMEKETVSYIQEISSAANGKVLLELGGIAILLTLLSAALAVLRILRYEPLNILSNRE</sequence>
<evidence type="ECO:0000256" key="1">
    <source>
        <dbReference type="ARBA" id="ARBA00004651"/>
    </source>
</evidence>
<dbReference type="InterPro" id="IPR050250">
    <property type="entry name" value="Macrolide_Exporter_MacB"/>
</dbReference>
<dbReference type="PANTHER" id="PTHR30572">
    <property type="entry name" value="MEMBRANE COMPONENT OF TRANSPORTER-RELATED"/>
    <property type="match status" value="1"/>
</dbReference>
<evidence type="ECO:0000256" key="2">
    <source>
        <dbReference type="ARBA" id="ARBA00022475"/>
    </source>
</evidence>
<comment type="caution">
    <text evidence="10">The sequence shown here is derived from an EMBL/GenBank/DDBJ whole genome shotgun (WGS) entry which is preliminary data.</text>
</comment>
<keyword evidence="4 7" id="KW-1133">Transmembrane helix</keyword>
<feature type="transmembrane region" description="Helical" evidence="7">
    <location>
        <begin position="470"/>
        <end position="490"/>
    </location>
</feature>
<evidence type="ECO:0000259" key="8">
    <source>
        <dbReference type="Pfam" id="PF02687"/>
    </source>
</evidence>
<protein>
    <submittedName>
        <fullName evidence="10">ABC transporter permease</fullName>
    </submittedName>
</protein>
<evidence type="ECO:0000256" key="4">
    <source>
        <dbReference type="ARBA" id="ARBA00022989"/>
    </source>
</evidence>
<dbReference type="InterPro" id="IPR003838">
    <property type="entry name" value="ABC3_permease_C"/>
</dbReference>
<evidence type="ECO:0000259" key="9">
    <source>
        <dbReference type="Pfam" id="PF12704"/>
    </source>
</evidence>
<dbReference type="Proteomes" id="UP001203972">
    <property type="component" value="Unassembled WGS sequence"/>
</dbReference>
<gene>
    <name evidence="10" type="ORF">MKC95_19965</name>
</gene>
<dbReference type="EMBL" id="JAKTMA010000048">
    <property type="protein sequence ID" value="MCR0235047.1"/>
    <property type="molecule type" value="Genomic_DNA"/>
</dbReference>
<dbReference type="AlphaFoldDB" id="A0AAP2XU03"/>
<dbReference type="RefSeq" id="WP_008819373.1">
    <property type="nucleotide sequence ID" value="NZ_AP025565.1"/>
</dbReference>
<evidence type="ECO:0000256" key="5">
    <source>
        <dbReference type="ARBA" id="ARBA00023136"/>
    </source>
</evidence>
<feature type="transmembrane region" description="Helical" evidence="7">
    <location>
        <begin position="336"/>
        <end position="359"/>
    </location>
</feature>
<evidence type="ECO:0000256" key="6">
    <source>
        <dbReference type="SAM" id="MobiDB-lite"/>
    </source>
</evidence>
<comment type="subcellular location">
    <subcellularLocation>
        <location evidence="1">Cell membrane</location>
        <topology evidence="1">Multi-pass membrane protein</topology>
    </subcellularLocation>
</comment>
<dbReference type="InterPro" id="IPR025857">
    <property type="entry name" value="MacB_PCD"/>
</dbReference>
<proteinExistence type="predicted"/>
<evidence type="ECO:0000256" key="7">
    <source>
        <dbReference type="SAM" id="Phobius"/>
    </source>
</evidence>
<evidence type="ECO:0000256" key="3">
    <source>
        <dbReference type="ARBA" id="ARBA00022692"/>
    </source>
</evidence>
<dbReference type="PANTHER" id="PTHR30572:SF9">
    <property type="entry name" value="ABC TRANSPORTER PERMEASE PROTEIN"/>
    <property type="match status" value="1"/>
</dbReference>
<feature type="domain" description="MacB-like periplasmic core" evidence="9">
    <location>
        <begin position="87"/>
        <end position="270"/>
    </location>
</feature>
<organism evidence="10 11">
    <name type="scientific">Clostridium innocuum</name>
    <dbReference type="NCBI Taxonomy" id="1522"/>
    <lineage>
        <taxon>Bacteria</taxon>
        <taxon>Bacillati</taxon>
        <taxon>Bacillota</taxon>
        <taxon>Clostridia</taxon>
        <taxon>Eubacteriales</taxon>
        <taxon>Clostridiaceae</taxon>
        <taxon>Clostridium</taxon>
    </lineage>
</organism>
<feature type="compositionally biased region" description="Low complexity" evidence="6">
    <location>
        <begin position="127"/>
        <end position="142"/>
    </location>
</feature>
<feature type="region of interest" description="Disordered" evidence="6">
    <location>
        <begin position="127"/>
        <end position="157"/>
    </location>
</feature>
<accession>A0AAP2XU03</accession>
<dbReference type="Pfam" id="PF12704">
    <property type="entry name" value="MacB_PCD"/>
    <property type="match status" value="1"/>
</dbReference>
<evidence type="ECO:0000313" key="10">
    <source>
        <dbReference type="EMBL" id="MCR0235047.1"/>
    </source>
</evidence>
<evidence type="ECO:0000313" key="11">
    <source>
        <dbReference type="Proteomes" id="UP001203972"/>
    </source>
</evidence>
<dbReference type="PROSITE" id="PS51257">
    <property type="entry name" value="PROKAR_LIPOPROTEIN"/>
    <property type="match status" value="1"/>
</dbReference>
<reference evidence="10" key="1">
    <citation type="journal article" date="2022" name="Clin. Infect. Dis.">
        <title>Association between Clostridium innocuum and antibiotic-associated diarrhea in adults and children: A cross-sectional study and comparative genomics analysis.</title>
        <authorList>
            <person name="Cherny K.E."/>
            <person name="Muscat E.B."/>
            <person name="Balaji A."/>
            <person name="Mukherjee J."/>
            <person name="Ozer E.A."/>
            <person name="Angarone M.P."/>
            <person name="Hauser A.R."/>
            <person name="Sichel J.S."/>
            <person name="Amponsah E."/>
            <person name="Kociolek L.K."/>
        </authorList>
    </citation>
    <scope>NUCLEOTIDE SEQUENCE</scope>
    <source>
        <strain evidence="10">NU1-AC-029v</strain>
    </source>
</reference>
<keyword evidence="2" id="KW-1003">Cell membrane</keyword>
<feature type="transmembrane region" description="Helical" evidence="7">
    <location>
        <begin position="380"/>
        <end position="406"/>
    </location>
</feature>
<name>A0AAP2XU03_CLOIN</name>
<keyword evidence="5 7" id="KW-0472">Membrane</keyword>
<dbReference type="Pfam" id="PF02687">
    <property type="entry name" value="FtsX"/>
    <property type="match status" value="1"/>
</dbReference>
<keyword evidence="3 7" id="KW-0812">Transmembrane</keyword>
<dbReference type="GO" id="GO:0022857">
    <property type="term" value="F:transmembrane transporter activity"/>
    <property type="evidence" value="ECO:0007669"/>
    <property type="project" value="TreeGrafter"/>
</dbReference>